<reference evidence="2" key="1">
    <citation type="submission" date="2024-09" db="EMBL/GenBank/DDBJ databases">
        <authorList>
            <person name="Sun Q."/>
        </authorList>
    </citation>
    <scope>NUCLEOTIDE SEQUENCE [LARGE SCALE GENOMIC DNA]</scope>
    <source>
        <strain evidence="2">JCM 31273</strain>
    </source>
</reference>
<keyword evidence="1" id="KW-0472">Membrane</keyword>
<evidence type="ECO:0008006" key="4">
    <source>
        <dbReference type="Google" id="ProtNLM"/>
    </source>
</evidence>
<accession>A0ABD5MRS0</accession>
<keyword evidence="1" id="KW-1133">Transmembrane helix</keyword>
<evidence type="ECO:0000313" key="2">
    <source>
        <dbReference type="EMBL" id="MFB9823957.1"/>
    </source>
</evidence>
<dbReference type="AlphaFoldDB" id="A0ABD5MRS0"/>
<keyword evidence="3" id="KW-1185">Reference proteome</keyword>
<dbReference type="EMBL" id="JBHMAJ010000006">
    <property type="protein sequence ID" value="MFB9823957.1"/>
    <property type="molecule type" value="Genomic_DNA"/>
</dbReference>
<gene>
    <name evidence="2" type="ORF">ACFFOL_07210</name>
</gene>
<proteinExistence type="predicted"/>
<feature type="transmembrane region" description="Helical" evidence="1">
    <location>
        <begin position="102"/>
        <end position="124"/>
    </location>
</feature>
<feature type="transmembrane region" description="Helical" evidence="1">
    <location>
        <begin position="60"/>
        <end position="82"/>
    </location>
</feature>
<sequence>MREPGGVAIAERVEEYWGWAAAALFLLVTVDLLTTMYAAAVVGAEAEANPLMRWALGQSLPVLVVVNLGATVLAVVVFRGLMETYRVTPASVRPYYGLLIEAWLGLLVAAGLALFANNLSVIVLGESLI</sequence>
<name>A0ABD5MRS0_9EURY</name>
<dbReference type="RefSeq" id="WP_222922856.1">
    <property type="nucleotide sequence ID" value="NZ_CP082286.1"/>
</dbReference>
<protein>
    <recommendedName>
        <fullName evidence="4">DUF5658 domain-containing protein</fullName>
    </recommendedName>
</protein>
<comment type="caution">
    <text evidence="2">The sequence shown here is derived from an EMBL/GenBank/DDBJ whole genome shotgun (WGS) entry which is preliminary data.</text>
</comment>
<evidence type="ECO:0000313" key="3">
    <source>
        <dbReference type="Proteomes" id="UP001589595"/>
    </source>
</evidence>
<organism evidence="2 3">
    <name type="scientific">Halobaculum roseum</name>
    <dbReference type="NCBI Taxonomy" id="2175149"/>
    <lineage>
        <taxon>Archaea</taxon>
        <taxon>Methanobacteriati</taxon>
        <taxon>Methanobacteriota</taxon>
        <taxon>Stenosarchaea group</taxon>
        <taxon>Halobacteria</taxon>
        <taxon>Halobacteriales</taxon>
        <taxon>Haloferacaceae</taxon>
        <taxon>Halobaculum</taxon>
    </lineage>
</organism>
<feature type="transmembrane region" description="Helical" evidence="1">
    <location>
        <begin position="16"/>
        <end position="39"/>
    </location>
</feature>
<dbReference type="GeneID" id="67210212"/>
<evidence type="ECO:0000256" key="1">
    <source>
        <dbReference type="SAM" id="Phobius"/>
    </source>
</evidence>
<keyword evidence="1" id="KW-0812">Transmembrane</keyword>
<dbReference type="Proteomes" id="UP001589595">
    <property type="component" value="Unassembled WGS sequence"/>
</dbReference>